<proteinExistence type="predicted"/>
<reference evidence="3" key="2">
    <citation type="journal article" date="2021" name="PeerJ">
        <title>Extensive microbial diversity within the chicken gut microbiome revealed by metagenomics and culture.</title>
        <authorList>
            <person name="Gilroy R."/>
            <person name="Ravi A."/>
            <person name="Getino M."/>
            <person name="Pursley I."/>
            <person name="Horton D.L."/>
            <person name="Alikhan N.F."/>
            <person name="Baker D."/>
            <person name="Gharbi K."/>
            <person name="Hall N."/>
            <person name="Watson M."/>
            <person name="Adriaenssens E.M."/>
            <person name="Foster-Nyarko E."/>
            <person name="Jarju S."/>
            <person name="Secka A."/>
            <person name="Antonio M."/>
            <person name="Oren A."/>
            <person name="Chaudhuri R.R."/>
            <person name="La Ragione R."/>
            <person name="Hildebrand F."/>
            <person name="Pallen M.J."/>
        </authorList>
    </citation>
    <scope>NUCLEOTIDE SEQUENCE</scope>
    <source>
        <strain evidence="3">ChiHecec2B26-709</strain>
    </source>
</reference>
<dbReference type="GO" id="GO:0016829">
    <property type="term" value="F:lyase activity"/>
    <property type="evidence" value="ECO:0007669"/>
    <property type="project" value="UniProtKB-KW"/>
</dbReference>
<dbReference type="EMBL" id="DVLC01000003">
    <property type="protein sequence ID" value="HIT46243.1"/>
    <property type="molecule type" value="Genomic_DNA"/>
</dbReference>
<dbReference type="InterPro" id="IPR003961">
    <property type="entry name" value="FN3_dom"/>
</dbReference>
<dbReference type="SMART" id="SM00060">
    <property type="entry name" value="FN3"/>
    <property type="match status" value="1"/>
</dbReference>
<evidence type="ECO:0000313" key="4">
    <source>
        <dbReference type="Proteomes" id="UP000886881"/>
    </source>
</evidence>
<dbReference type="Pfam" id="PF25275">
    <property type="entry name" value="Golvesin_C"/>
    <property type="match status" value="1"/>
</dbReference>
<dbReference type="CDD" id="cd00063">
    <property type="entry name" value="FN3"/>
    <property type="match status" value="1"/>
</dbReference>
<dbReference type="InterPro" id="IPR013783">
    <property type="entry name" value="Ig-like_fold"/>
</dbReference>
<dbReference type="SUPFAM" id="SSF53187">
    <property type="entry name" value="Zn-dependent exopeptidases"/>
    <property type="match status" value="1"/>
</dbReference>
<protein>
    <submittedName>
        <fullName evidence="3">Xanthan lyase</fullName>
    </submittedName>
</protein>
<evidence type="ECO:0000256" key="1">
    <source>
        <dbReference type="SAM" id="SignalP"/>
    </source>
</evidence>
<evidence type="ECO:0000259" key="2">
    <source>
        <dbReference type="PROSITE" id="PS50853"/>
    </source>
</evidence>
<dbReference type="AlphaFoldDB" id="A0A9D1GLN4"/>
<sequence length="974" mass="108419">MTPTFSRTLLVALTLFSGICAASAATPRARDFQPMCDSLRTLLRERTGVDQKDLKMTRVRARGNSVLDLYFSSELSYYPWHEDDIRWFRTEILNLWDDAAGTCRLGRIFTNRYELPQLVLPVAGNDGKPSGYDRSIPDPREDNGHFVTREGARRFPLGLDGRNIALWQSHGRYYDEASDCWLWQRACLHRTVEDMFSPSFVLPFLIPMLENSGAYILTPRERDTQWREIIADNDPAFKDERTDKMRRSGRYSESGRWKDAGEGFADFKSAYTFSDNPFTAGTARMAECNGSRANARAVWTAEIEERGSYAVYVSWKTLENSSDSAHYTVNHLGGSTEFIVNQKRGGGTWIYLGTFEFPEGDKCSVMLDNRGPEGSVVTADAVKIGGGMGKLERGGRTSGVASWEEGAHYWMQWAGADSTVTRNWDTDYTNDFAARGRWTVMMNEQKSIPIDLSLAFHTDAGLAQADSTIGTLAIYTLRCDGEREFSDGRDRIISRLLCDYVQTQVVEDIRASFDSTWARRGLWDKSYSESRTTGVPAMILELMSHQNLADMKYGLDPSFRFTVCRAVYKGILKTLSEYYGCDYTVQPLPVHAFSVRFIGDDRVRLEWKPTEDPAEPTAVSSGYTVYTRVDDGCFDAGTDTDATWIELPLRPGHLYSFKVEAFNAGGRSFPSEILSAGIPDHRSDGRTILIVNNFDRVSSPEWVDTPEFAGFVARMDSGVPYIRDIGFVGENYEFDRSVGFIDNDYPGFGASYSDYAGRFVAGNTFDFPSVHGKALMQLGYSFCSASKAAFCDSTMTFDAFALDLICGKQRRTKIGRGAVPDRFEVFPDELCDALAEFAGKGGCIFISGSNIASDCDESTAAFTKSLFGYSLATPDAGRYGKIGDMEYSSKINPEIYCVESPDGLKAAGHDSGIWITFPDSHLGAAVWNDGGNFRTVSLTVPLEAFLSETDRTSVLGAVMRWFSGEGSSPTCTTR</sequence>
<dbReference type="InterPro" id="IPR033803">
    <property type="entry name" value="CBD-like_Golvesin-Xly"/>
</dbReference>
<keyword evidence="3" id="KW-0456">Lyase</keyword>
<organism evidence="3 4">
    <name type="scientific">Candidatus Cryptobacteroides merdipullorum</name>
    <dbReference type="NCBI Taxonomy" id="2840771"/>
    <lineage>
        <taxon>Bacteria</taxon>
        <taxon>Pseudomonadati</taxon>
        <taxon>Bacteroidota</taxon>
        <taxon>Bacteroidia</taxon>
        <taxon>Bacteroidales</taxon>
        <taxon>Candidatus Cryptobacteroides</taxon>
    </lineage>
</organism>
<dbReference type="InterPro" id="IPR036116">
    <property type="entry name" value="FN3_sf"/>
</dbReference>
<accession>A0A9D1GLN4</accession>
<feature type="chain" id="PRO_5038615246" evidence="1">
    <location>
        <begin position="25"/>
        <end position="974"/>
    </location>
</feature>
<dbReference type="Gene3D" id="3.40.630.40">
    <property type="entry name" value="Zn-dependent exopeptidases"/>
    <property type="match status" value="1"/>
</dbReference>
<gene>
    <name evidence="3" type="ORF">IAC35_00100</name>
</gene>
<dbReference type="SUPFAM" id="SSF49265">
    <property type="entry name" value="Fibronectin type III"/>
    <property type="match status" value="1"/>
</dbReference>
<reference evidence="3" key="1">
    <citation type="submission" date="2020-10" db="EMBL/GenBank/DDBJ databases">
        <authorList>
            <person name="Gilroy R."/>
        </authorList>
    </citation>
    <scope>NUCLEOTIDE SEQUENCE</scope>
    <source>
        <strain evidence="3">ChiHecec2B26-709</strain>
    </source>
</reference>
<name>A0A9D1GLN4_9BACT</name>
<feature type="domain" description="Fibronectin type-III" evidence="2">
    <location>
        <begin position="586"/>
        <end position="681"/>
    </location>
</feature>
<dbReference type="Proteomes" id="UP000886881">
    <property type="component" value="Unassembled WGS sequence"/>
</dbReference>
<keyword evidence="1" id="KW-0732">Signal</keyword>
<dbReference type="Gene3D" id="2.60.40.10">
    <property type="entry name" value="Immunoglobulins"/>
    <property type="match status" value="1"/>
</dbReference>
<dbReference type="Pfam" id="PF00041">
    <property type="entry name" value="fn3"/>
    <property type="match status" value="1"/>
</dbReference>
<dbReference type="PROSITE" id="PS50853">
    <property type="entry name" value="FN3"/>
    <property type="match status" value="1"/>
</dbReference>
<comment type="caution">
    <text evidence="3">The sequence shown here is derived from an EMBL/GenBank/DDBJ whole genome shotgun (WGS) entry which is preliminary data.</text>
</comment>
<evidence type="ECO:0000313" key="3">
    <source>
        <dbReference type="EMBL" id="HIT46243.1"/>
    </source>
</evidence>
<feature type="signal peptide" evidence="1">
    <location>
        <begin position="1"/>
        <end position="24"/>
    </location>
</feature>